<dbReference type="InterPro" id="IPR038765">
    <property type="entry name" value="Papain-like_cys_pep_sf"/>
</dbReference>
<dbReference type="RefSeq" id="WP_105039093.1">
    <property type="nucleotide sequence ID" value="NZ_PPSL01000003.1"/>
</dbReference>
<feature type="chain" id="PRO_5015627463" description="Permuted papain-like amidase YaeF/Yiix C92 family enzyme" evidence="1">
    <location>
        <begin position="21"/>
        <end position="224"/>
    </location>
</feature>
<name>A0A2S7SUT4_9BACT</name>
<gene>
    <name evidence="2" type="ORF">CJD36_010330</name>
</gene>
<keyword evidence="3" id="KW-1185">Reference proteome</keyword>
<accession>A0A2S7SUT4</accession>
<dbReference type="Proteomes" id="UP000239872">
    <property type="component" value="Unassembled WGS sequence"/>
</dbReference>
<reference evidence="2 3" key="1">
    <citation type="submission" date="2018-01" db="EMBL/GenBank/DDBJ databases">
        <title>A novel member of the phylum Bacteroidetes isolated from glacier ice.</title>
        <authorList>
            <person name="Liu Q."/>
            <person name="Xin Y.-H."/>
        </authorList>
    </citation>
    <scope>NUCLEOTIDE SEQUENCE [LARGE SCALE GENOMIC DNA]</scope>
    <source>
        <strain evidence="2 3">RB1R16</strain>
    </source>
</reference>
<sequence>MYLRLRSYTFMSLIFFLCLASCKPSPERPTSLWDAGEYIPPGSPLPALPVKATDVLDNLKSGDVVLRSGIGPDSYILSKLNQKDRTYSHCGVVMIEDGYPFVYHSIGGEDNPDERLRRDSADIFFTPKYCRGLAVVRYDYDSVHIEKLRAVVRGYYSVRPRFDMRFDLATDSALYCSEFVCKAINKSMDDTGYIKTSFAYGRRFVGIDDLFMNPHSRIVWKVAY</sequence>
<evidence type="ECO:0008006" key="4">
    <source>
        <dbReference type="Google" id="ProtNLM"/>
    </source>
</evidence>
<evidence type="ECO:0000313" key="2">
    <source>
        <dbReference type="EMBL" id="PQJ10365.1"/>
    </source>
</evidence>
<organism evidence="2 3">
    <name type="scientific">Flavipsychrobacter stenotrophus</name>
    <dbReference type="NCBI Taxonomy" id="2077091"/>
    <lineage>
        <taxon>Bacteria</taxon>
        <taxon>Pseudomonadati</taxon>
        <taxon>Bacteroidota</taxon>
        <taxon>Chitinophagia</taxon>
        <taxon>Chitinophagales</taxon>
        <taxon>Chitinophagaceae</taxon>
        <taxon>Flavipsychrobacter</taxon>
    </lineage>
</organism>
<dbReference type="Gene3D" id="3.90.1720.10">
    <property type="entry name" value="endopeptidase domain like (from Nostoc punctiforme)"/>
    <property type="match status" value="1"/>
</dbReference>
<evidence type="ECO:0000256" key="1">
    <source>
        <dbReference type="SAM" id="SignalP"/>
    </source>
</evidence>
<keyword evidence="1" id="KW-0732">Signal</keyword>
<comment type="caution">
    <text evidence="2">The sequence shown here is derived from an EMBL/GenBank/DDBJ whole genome shotgun (WGS) entry which is preliminary data.</text>
</comment>
<proteinExistence type="predicted"/>
<dbReference type="SUPFAM" id="SSF54001">
    <property type="entry name" value="Cysteine proteinases"/>
    <property type="match status" value="1"/>
</dbReference>
<dbReference type="OrthoDB" id="1148539at2"/>
<evidence type="ECO:0000313" key="3">
    <source>
        <dbReference type="Proteomes" id="UP000239872"/>
    </source>
</evidence>
<dbReference type="AlphaFoldDB" id="A0A2S7SUT4"/>
<feature type="signal peptide" evidence="1">
    <location>
        <begin position="1"/>
        <end position="20"/>
    </location>
</feature>
<protein>
    <recommendedName>
        <fullName evidence="4">Permuted papain-like amidase YaeF/Yiix C92 family enzyme</fullName>
    </recommendedName>
</protein>
<dbReference type="EMBL" id="PPSL01000003">
    <property type="protein sequence ID" value="PQJ10365.1"/>
    <property type="molecule type" value="Genomic_DNA"/>
</dbReference>